<accession>A0ABW8TEM0</accession>
<dbReference type="EMBL" id="JBJIAA010000006">
    <property type="protein sequence ID" value="MFL0250410.1"/>
    <property type="molecule type" value="Genomic_DNA"/>
</dbReference>
<dbReference type="Pfam" id="PF07687">
    <property type="entry name" value="M20_dimer"/>
    <property type="match status" value="1"/>
</dbReference>
<name>A0ABW8TEM0_9CLOT</name>
<dbReference type="InterPro" id="IPR017144">
    <property type="entry name" value="Xaa-Arg_dipeptidase"/>
</dbReference>
<dbReference type="SUPFAM" id="SSF55031">
    <property type="entry name" value="Bacterial exopeptidase dimerisation domain"/>
    <property type="match status" value="1"/>
</dbReference>
<dbReference type="InterPro" id="IPR011650">
    <property type="entry name" value="Peptidase_M20_dimer"/>
</dbReference>
<dbReference type="InterPro" id="IPR017439">
    <property type="entry name" value="Amidohydrolase"/>
</dbReference>
<protein>
    <recommendedName>
        <fullName evidence="1">Peptidase M20 domain-containing protein 2</fullName>
    </recommendedName>
</protein>
<comment type="caution">
    <text evidence="3">The sequence shown here is derived from an EMBL/GenBank/DDBJ whole genome shotgun (WGS) entry which is preliminary data.</text>
</comment>
<dbReference type="InterPro" id="IPR052030">
    <property type="entry name" value="Peptidase_M20/M20A_hydrolases"/>
</dbReference>
<dbReference type="Gene3D" id="3.30.70.360">
    <property type="match status" value="1"/>
</dbReference>
<gene>
    <name evidence="3" type="ORF">ACJDT4_08230</name>
</gene>
<proteinExistence type="inferred from homology"/>
<dbReference type="Gene3D" id="3.40.630.10">
    <property type="entry name" value="Zn peptidases"/>
    <property type="match status" value="1"/>
</dbReference>
<evidence type="ECO:0000313" key="4">
    <source>
        <dbReference type="Proteomes" id="UP001623592"/>
    </source>
</evidence>
<dbReference type="PIRSF" id="PIRSF037226">
    <property type="entry name" value="Amidohydrolase_ACY1L2_prd"/>
    <property type="match status" value="1"/>
</dbReference>
<sequence length="400" mass="43046">MSINFKNINALQKQLIDDIDQKQDFYISTSHDIHANPQIGNEEYFASKLLSTILSKEGFSLDKSLFGHPTSFIGRKKSLKPGPTIGFLVEYDALPKIGHACGHNIIGTASVAAAVAISNLIDEIGGEIVAFGTPAEEGGINGSAKATFVKNDVFKNVDACLIVHPWNKNSVTGKCLALDPIDFEFFGKSAHAAAAPEEGINALNAVIELFNGINALRQHLTDDIKIHGIITNGGDAPNIVPEYAKAKFFIRAETRKSCNETTQKVINIAKGAALITGTKLKTSFFQNQIDDFLINRTFDMLFAENAKLIGIDMDTSLGYGLGSTDAGNVSYVTPTIQPYLKIGNSNLAPHTIEFCDAAISKEGDTALIAASKILALTALTLITDKDKLNAIKKDFKNNAK</sequence>
<dbReference type="Proteomes" id="UP001623592">
    <property type="component" value="Unassembled WGS sequence"/>
</dbReference>
<dbReference type="PANTHER" id="PTHR30575:SF0">
    <property type="entry name" value="XAA-ARG DIPEPTIDASE"/>
    <property type="match status" value="1"/>
</dbReference>
<dbReference type="InterPro" id="IPR036264">
    <property type="entry name" value="Bact_exopeptidase_dim_dom"/>
</dbReference>
<comment type="similarity">
    <text evidence="1">Belongs to the peptidase M20A family.</text>
</comment>
<dbReference type="SUPFAM" id="SSF53187">
    <property type="entry name" value="Zn-dependent exopeptidases"/>
    <property type="match status" value="1"/>
</dbReference>
<evidence type="ECO:0000256" key="1">
    <source>
        <dbReference type="PIRNR" id="PIRNR037226"/>
    </source>
</evidence>
<reference evidence="3 4" key="1">
    <citation type="submission" date="2024-11" db="EMBL/GenBank/DDBJ databases">
        <authorList>
            <person name="Heng Y.C."/>
            <person name="Lim A.C.H."/>
            <person name="Lee J.K.Y."/>
            <person name="Kittelmann S."/>
        </authorList>
    </citation>
    <scope>NUCLEOTIDE SEQUENCE [LARGE SCALE GENOMIC DNA]</scope>
    <source>
        <strain evidence="3 4">WILCCON 0114</strain>
    </source>
</reference>
<dbReference type="NCBIfam" id="TIGR01891">
    <property type="entry name" value="amidohydrolases"/>
    <property type="match status" value="1"/>
</dbReference>
<dbReference type="CDD" id="cd05672">
    <property type="entry name" value="M20_ACY1L2-like"/>
    <property type="match status" value="1"/>
</dbReference>
<dbReference type="RefSeq" id="WP_406787080.1">
    <property type="nucleotide sequence ID" value="NZ_JBJIAA010000006.1"/>
</dbReference>
<dbReference type="PANTHER" id="PTHR30575">
    <property type="entry name" value="PEPTIDASE M20"/>
    <property type="match status" value="1"/>
</dbReference>
<evidence type="ECO:0000313" key="3">
    <source>
        <dbReference type="EMBL" id="MFL0250410.1"/>
    </source>
</evidence>
<feature type="domain" description="Peptidase M20 dimerisation" evidence="2">
    <location>
        <begin position="183"/>
        <end position="269"/>
    </location>
</feature>
<evidence type="ECO:0000259" key="2">
    <source>
        <dbReference type="Pfam" id="PF07687"/>
    </source>
</evidence>
<keyword evidence="4" id="KW-1185">Reference proteome</keyword>
<organism evidence="3 4">
    <name type="scientific">Clostridium neuense</name>
    <dbReference type="NCBI Taxonomy" id="1728934"/>
    <lineage>
        <taxon>Bacteria</taxon>
        <taxon>Bacillati</taxon>
        <taxon>Bacillota</taxon>
        <taxon>Clostridia</taxon>
        <taxon>Eubacteriales</taxon>
        <taxon>Clostridiaceae</taxon>
        <taxon>Clostridium</taxon>
    </lineage>
</organism>